<dbReference type="AlphaFoldDB" id="A0A022PDH0"/>
<dbReference type="RefSeq" id="WP_036780897.1">
    <property type="nucleotide sequence ID" value="NZ_CAWLTM010000062.1"/>
</dbReference>
<comment type="caution">
    <text evidence="5">The sequence shown here is derived from an EMBL/GenBank/DDBJ whole genome shotgun (WGS) entry which is preliminary data.</text>
</comment>
<dbReference type="PANTHER" id="PTHR43708">
    <property type="entry name" value="CONSERVED EXPRESSED OXIDOREDUCTASE (EUROFUNG)"/>
    <property type="match status" value="1"/>
</dbReference>
<dbReference type="EMBL" id="JFGV01000053">
    <property type="protein sequence ID" value="EYU14227.1"/>
    <property type="molecule type" value="Genomic_DNA"/>
</dbReference>
<dbReference type="GO" id="GO:0000166">
    <property type="term" value="F:nucleotide binding"/>
    <property type="evidence" value="ECO:0007669"/>
    <property type="project" value="InterPro"/>
</dbReference>
<comment type="similarity">
    <text evidence="1">Belongs to the Gfo/Idh/MocA family.</text>
</comment>
<dbReference type="PATRIC" id="fig|1393736.3.peg.3294"/>
<dbReference type="Proteomes" id="UP000023464">
    <property type="component" value="Unassembled WGS sequence"/>
</dbReference>
<gene>
    <name evidence="5" type="ORF">BA1DRAFT_03223</name>
</gene>
<evidence type="ECO:0000313" key="5">
    <source>
        <dbReference type="EMBL" id="EYU14227.1"/>
    </source>
</evidence>
<dbReference type="Gene3D" id="3.40.50.720">
    <property type="entry name" value="NAD(P)-binding Rossmann-like Domain"/>
    <property type="match status" value="1"/>
</dbReference>
<dbReference type="InterPro" id="IPR051317">
    <property type="entry name" value="Gfo/Idh/MocA_oxidoreduct"/>
</dbReference>
<organism evidence="5 6">
    <name type="scientific">Photorhabdus aegyptia</name>
    <dbReference type="NCBI Taxonomy" id="2805098"/>
    <lineage>
        <taxon>Bacteria</taxon>
        <taxon>Pseudomonadati</taxon>
        <taxon>Pseudomonadota</taxon>
        <taxon>Gammaproteobacteria</taxon>
        <taxon>Enterobacterales</taxon>
        <taxon>Morganellaceae</taxon>
        <taxon>Photorhabdus</taxon>
    </lineage>
</organism>
<evidence type="ECO:0000259" key="3">
    <source>
        <dbReference type="Pfam" id="PF01408"/>
    </source>
</evidence>
<dbReference type="Pfam" id="PF01408">
    <property type="entry name" value="GFO_IDH_MocA"/>
    <property type="match status" value="1"/>
</dbReference>
<dbReference type="InterPro" id="IPR036291">
    <property type="entry name" value="NAD(P)-bd_dom_sf"/>
</dbReference>
<dbReference type="Gene3D" id="3.30.360.10">
    <property type="entry name" value="Dihydrodipicolinate Reductase, domain 2"/>
    <property type="match status" value="1"/>
</dbReference>
<dbReference type="SUPFAM" id="SSF51735">
    <property type="entry name" value="NAD(P)-binding Rossmann-fold domains"/>
    <property type="match status" value="1"/>
</dbReference>
<sequence length="320" mass="35447">MNRVAVIGLGNISVRHRRNLKSLFPQAEILAVSASGKMPESQVNDADSILLSTAELARSDVDLVVVASPAPFHAKHALPLIEAGIPTLIEKPVTVTMTDCEALISAIDSTSTPVAVGYCLRYLPSARKVKSLLEQELVGTIYNVFIQAGQYLPSWRPKDYRDTVSAKVELGGGALLELSHEIDYAQWLLGNLSPCHAILRSSEELNLQVEDMVDITAISANKTICHIHLDFLQRSAYRICRLIGSQGTLEWNLIKNSIEFTNQDGLKVLYDNPTWDKNQMYLDMLKDFIAMIDGKENQCVDLRTAIKTIEFITTARHLVG</sequence>
<accession>A0A022PDH0</accession>
<evidence type="ECO:0000256" key="2">
    <source>
        <dbReference type="ARBA" id="ARBA00023002"/>
    </source>
</evidence>
<name>A0A022PDH0_9GAMM</name>
<dbReference type="SUPFAM" id="SSF55347">
    <property type="entry name" value="Glyceraldehyde-3-phosphate dehydrogenase-like, C-terminal domain"/>
    <property type="match status" value="1"/>
</dbReference>
<dbReference type="InterPro" id="IPR055170">
    <property type="entry name" value="GFO_IDH_MocA-like_dom"/>
</dbReference>
<proteinExistence type="inferred from homology"/>
<protein>
    <submittedName>
        <fullName evidence="5">Putative dehydrogenase</fullName>
    </submittedName>
</protein>
<dbReference type="Pfam" id="PF22725">
    <property type="entry name" value="GFO_IDH_MocA_C3"/>
    <property type="match status" value="1"/>
</dbReference>
<evidence type="ECO:0000256" key="1">
    <source>
        <dbReference type="ARBA" id="ARBA00010928"/>
    </source>
</evidence>
<evidence type="ECO:0000259" key="4">
    <source>
        <dbReference type="Pfam" id="PF22725"/>
    </source>
</evidence>
<keyword evidence="2" id="KW-0560">Oxidoreductase</keyword>
<dbReference type="GO" id="GO:0016491">
    <property type="term" value="F:oxidoreductase activity"/>
    <property type="evidence" value="ECO:0007669"/>
    <property type="project" value="UniProtKB-KW"/>
</dbReference>
<dbReference type="PANTHER" id="PTHR43708:SF5">
    <property type="entry name" value="CONSERVED EXPRESSED OXIDOREDUCTASE (EUROFUNG)-RELATED"/>
    <property type="match status" value="1"/>
</dbReference>
<evidence type="ECO:0000313" key="6">
    <source>
        <dbReference type="Proteomes" id="UP000023464"/>
    </source>
</evidence>
<reference evidence="5 6" key="1">
    <citation type="submission" date="2014-03" db="EMBL/GenBank/DDBJ databases">
        <title>Draft Genome of Photorhabdus luminescens BA1, an Egyptian Isolate.</title>
        <authorList>
            <person name="Ghazal S."/>
            <person name="Hurst S.G.IV."/>
            <person name="Morris K."/>
            <person name="Thomas K."/>
            <person name="Tisa L.S."/>
        </authorList>
    </citation>
    <scope>NUCLEOTIDE SEQUENCE [LARGE SCALE GENOMIC DNA]</scope>
    <source>
        <strain evidence="5 6">BA1</strain>
    </source>
</reference>
<feature type="domain" description="Gfo/Idh/MocA-like oxidoreductase N-terminal" evidence="3">
    <location>
        <begin position="3"/>
        <end position="118"/>
    </location>
</feature>
<feature type="domain" description="GFO/IDH/MocA-like oxidoreductase" evidence="4">
    <location>
        <begin position="127"/>
        <end position="250"/>
    </location>
</feature>
<dbReference type="InterPro" id="IPR000683">
    <property type="entry name" value="Gfo/Idh/MocA-like_OxRdtase_N"/>
</dbReference>
<keyword evidence="6" id="KW-1185">Reference proteome</keyword>